<dbReference type="EMBL" id="QKYT01000225">
    <property type="protein sequence ID" value="RIA89308.1"/>
    <property type="molecule type" value="Genomic_DNA"/>
</dbReference>
<evidence type="ECO:0000313" key="1">
    <source>
        <dbReference type="EMBL" id="RIA89308.1"/>
    </source>
</evidence>
<accession>A0A397STK6</accession>
<dbReference type="STRING" id="658196.A0A397STK6"/>
<name>A0A397STK6_9GLOM</name>
<gene>
    <name evidence="1" type="ORF">C1645_204146</name>
</gene>
<comment type="caution">
    <text evidence="1">The sequence shown here is derived from an EMBL/GenBank/DDBJ whole genome shotgun (WGS) entry which is preliminary data.</text>
</comment>
<evidence type="ECO:0000313" key="2">
    <source>
        <dbReference type="Proteomes" id="UP000265703"/>
    </source>
</evidence>
<proteinExistence type="predicted"/>
<reference evidence="1 2" key="1">
    <citation type="submission" date="2018-06" db="EMBL/GenBank/DDBJ databases">
        <title>Comparative genomics reveals the genomic features of Rhizophagus irregularis, R. cerebriforme, R. diaphanum and Gigaspora rosea, and their symbiotic lifestyle signature.</title>
        <authorList>
            <person name="Morin E."/>
            <person name="San Clemente H."/>
            <person name="Chen E.C.H."/>
            <person name="De La Providencia I."/>
            <person name="Hainaut M."/>
            <person name="Kuo A."/>
            <person name="Kohler A."/>
            <person name="Murat C."/>
            <person name="Tang N."/>
            <person name="Roy S."/>
            <person name="Loubradou J."/>
            <person name="Henrissat B."/>
            <person name="Grigoriev I.V."/>
            <person name="Corradi N."/>
            <person name="Roux C."/>
            <person name="Martin F.M."/>
        </authorList>
    </citation>
    <scope>NUCLEOTIDE SEQUENCE [LARGE SCALE GENOMIC DNA]</scope>
    <source>
        <strain evidence="1 2">DAOM 227022</strain>
    </source>
</reference>
<protein>
    <submittedName>
        <fullName evidence="1">Uncharacterized protein</fullName>
    </submittedName>
</protein>
<sequence>MGKDARRIDRIPFSTLVQIYEFIKILRQQLVFNALYQSCFNSSNYKQITITKPSKHDYGMEDTNLDAEEAEAKIQIKVQTDNPPNGLSLSIQLPPKMISPQITIHLNINILQEDYYVISQITGFGNISKLDDQELTRILQTYRDIPMLINHLLNNLLNPPNVEGMKLEEIQPLEEIKLEEIQSEEPKLEIKLEETNLGEINSEENKMMIDDIDVNPYLIYH</sequence>
<dbReference type="AlphaFoldDB" id="A0A397STK6"/>
<dbReference type="Proteomes" id="UP000265703">
    <property type="component" value="Unassembled WGS sequence"/>
</dbReference>
<organism evidence="1 2">
    <name type="scientific">Glomus cerebriforme</name>
    <dbReference type="NCBI Taxonomy" id="658196"/>
    <lineage>
        <taxon>Eukaryota</taxon>
        <taxon>Fungi</taxon>
        <taxon>Fungi incertae sedis</taxon>
        <taxon>Mucoromycota</taxon>
        <taxon>Glomeromycotina</taxon>
        <taxon>Glomeromycetes</taxon>
        <taxon>Glomerales</taxon>
        <taxon>Glomeraceae</taxon>
        <taxon>Glomus</taxon>
    </lineage>
</organism>
<keyword evidence="2" id="KW-1185">Reference proteome</keyword>
<dbReference type="OrthoDB" id="2448747at2759"/>